<evidence type="ECO:0000313" key="2">
    <source>
        <dbReference type="EMBL" id="MYM87167.1"/>
    </source>
</evidence>
<dbReference type="RefSeq" id="WP_161096340.1">
    <property type="nucleotide sequence ID" value="NZ_WWCW01000018.1"/>
</dbReference>
<feature type="signal peptide" evidence="1">
    <location>
        <begin position="1"/>
        <end position="19"/>
    </location>
</feature>
<dbReference type="Proteomes" id="UP000470302">
    <property type="component" value="Unassembled WGS sequence"/>
</dbReference>
<name>A0A845G2D8_9BURK</name>
<evidence type="ECO:0000313" key="3">
    <source>
        <dbReference type="Proteomes" id="UP000470302"/>
    </source>
</evidence>
<accession>A0A845G2D8</accession>
<dbReference type="AlphaFoldDB" id="A0A845G2D8"/>
<sequence length="376" mass="40933">MLFRMTAILLCLFCATAQAASLSLARPFFELVERNITEPIALSDIDVAVPTTQAQCALEYRKGLFGKPESSSNEKLLQSWICISFEAASADPAQQLAFHPIYLDASPGEAASVSATVAHLGDRAGSRRYVALVEWRIDNMRAAAAPCGFACTSHMNVPMEIALFDRQSGKTVWHALLLNQSRYSSTKYDDAEAASLGPRAVTAALTQMMVAEKTRGEAQAIGATQVAALLTGTPPTLDPTVNLVLINDDRQGPRNEDYLYDRPSSFIVKRLDEQSGAKSAYYFPSYHGFIALKLAPGEYEVSLEKVKRNVTIGAGTAPLYLAQTHSLSLFGHGAVINEIDAVRLLAMFKDGVNWTVPEATEGSWQGKKRALRWAPQ</sequence>
<keyword evidence="1" id="KW-0732">Signal</keyword>
<organism evidence="2 3">
    <name type="scientific">Duganella vulcania</name>
    <dbReference type="NCBI Taxonomy" id="2692166"/>
    <lineage>
        <taxon>Bacteria</taxon>
        <taxon>Pseudomonadati</taxon>
        <taxon>Pseudomonadota</taxon>
        <taxon>Betaproteobacteria</taxon>
        <taxon>Burkholderiales</taxon>
        <taxon>Oxalobacteraceae</taxon>
        <taxon>Telluria group</taxon>
        <taxon>Duganella</taxon>
    </lineage>
</organism>
<gene>
    <name evidence="2" type="ORF">GTP91_08220</name>
</gene>
<comment type="caution">
    <text evidence="2">The sequence shown here is derived from an EMBL/GenBank/DDBJ whole genome shotgun (WGS) entry which is preliminary data.</text>
</comment>
<reference evidence="2 3" key="1">
    <citation type="submission" date="2020-01" db="EMBL/GenBank/DDBJ databases">
        <title>Novel species isolated from a subtropical stream in China.</title>
        <authorList>
            <person name="Lu H."/>
        </authorList>
    </citation>
    <scope>NUCLEOTIDE SEQUENCE [LARGE SCALE GENOMIC DNA]</scope>
    <source>
        <strain evidence="2 3">FT82W</strain>
    </source>
</reference>
<protein>
    <submittedName>
        <fullName evidence="2">Uncharacterized protein</fullName>
    </submittedName>
</protein>
<proteinExistence type="predicted"/>
<feature type="chain" id="PRO_5032960167" evidence="1">
    <location>
        <begin position="20"/>
        <end position="376"/>
    </location>
</feature>
<dbReference type="EMBL" id="WWCW01000018">
    <property type="protein sequence ID" value="MYM87167.1"/>
    <property type="molecule type" value="Genomic_DNA"/>
</dbReference>
<evidence type="ECO:0000256" key="1">
    <source>
        <dbReference type="SAM" id="SignalP"/>
    </source>
</evidence>